<feature type="region of interest" description="Disordered" evidence="1">
    <location>
        <begin position="1"/>
        <end position="43"/>
    </location>
</feature>
<proteinExistence type="predicted"/>
<evidence type="ECO:0008006" key="4">
    <source>
        <dbReference type="Google" id="ProtNLM"/>
    </source>
</evidence>
<protein>
    <recommendedName>
        <fullName evidence="4">DUF922 domain-containing protein</fullName>
    </recommendedName>
</protein>
<dbReference type="EMBL" id="JAHHGM010000020">
    <property type="protein sequence ID" value="MBT2990715.1"/>
    <property type="molecule type" value="Genomic_DNA"/>
</dbReference>
<reference evidence="2 3" key="1">
    <citation type="submission" date="2021-05" db="EMBL/GenBank/DDBJ databases">
        <title>Genetic and Functional Diversity in Clade A Lucinid endosymbionts from the Bahamas.</title>
        <authorList>
            <person name="Giani N.M."/>
            <person name="Engel A.S."/>
            <person name="Campbell B.J."/>
        </authorList>
    </citation>
    <scope>NUCLEOTIDE SEQUENCE [LARGE SCALE GENOMIC DNA]</scope>
    <source>
        <strain evidence="2">LUC16012Gg_MoonRockCtena</strain>
    </source>
</reference>
<organism evidence="2 3">
    <name type="scientific">Candidatus Thiodiazotropha taylori</name>
    <dbReference type="NCBI Taxonomy" id="2792791"/>
    <lineage>
        <taxon>Bacteria</taxon>
        <taxon>Pseudomonadati</taxon>
        <taxon>Pseudomonadota</taxon>
        <taxon>Gammaproteobacteria</taxon>
        <taxon>Chromatiales</taxon>
        <taxon>Sedimenticolaceae</taxon>
        <taxon>Candidatus Thiodiazotropha</taxon>
    </lineage>
</organism>
<name>A0A944MBR4_9GAMM</name>
<feature type="region of interest" description="Disordered" evidence="1">
    <location>
        <begin position="159"/>
        <end position="191"/>
    </location>
</feature>
<evidence type="ECO:0000256" key="1">
    <source>
        <dbReference type="SAM" id="MobiDB-lite"/>
    </source>
</evidence>
<feature type="compositionally biased region" description="Basic and acidic residues" evidence="1">
    <location>
        <begin position="159"/>
        <end position="182"/>
    </location>
</feature>
<comment type="caution">
    <text evidence="2">The sequence shown here is derived from an EMBL/GenBank/DDBJ whole genome shotgun (WGS) entry which is preliminary data.</text>
</comment>
<evidence type="ECO:0000313" key="3">
    <source>
        <dbReference type="Proteomes" id="UP000770889"/>
    </source>
</evidence>
<dbReference type="Proteomes" id="UP000770889">
    <property type="component" value="Unassembled WGS sequence"/>
</dbReference>
<sequence length="214" mass="23498">MCDNPSPARNNRPVPPGPSPDVAHAGFRSAQPEGATAAPAQSGPVLVGWPRQLTWSDFNDIQSRPDGESEDARISMGFRPGTIRVERDGSEYRFGEMEFSMVLNAAGSWVVASGKTDQLLAHEQGHFDIVGLCYRDLVAEARRLRGSSRNRLIRAMRRQMSEADGRAESLTREYETQTEHGRNASNQQAWQNQIAASRQTGVPLIAPPSLTESP</sequence>
<gene>
    <name evidence="2" type="ORF">KME65_17300</name>
</gene>
<accession>A0A944MBR4</accession>
<evidence type="ECO:0000313" key="2">
    <source>
        <dbReference type="EMBL" id="MBT2990715.1"/>
    </source>
</evidence>
<dbReference type="AlphaFoldDB" id="A0A944MBR4"/>